<dbReference type="AlphaFoldDB" id="X1B9G8"/>
<feature type="domain" description="CinA C-terminal" evidence="1">
    <location>
        <begin position="2"/>
        <end position="106"/>
    </location>
</feature>
<dbReference type="SUPFAM" id="SSF142433">
    <property type="entry name" value="CinA-like"/>
    <property type="match status" value="1"/>
</dbReference>
<protein>
    <recommendedName>
        <fullName evidence="1">CinA C-terminal domain-containing protein</fullName>
    </recommendedName>
</protein>
<gene>
    <name evidence="2" type="ORF">S01H4_20941</name>
</gene>
<name>X1B9G8_9ZZZZ</name>
<dbReference type="InterPro" id="IPR008136">
    <property type="entry name" value="CinA_C"/>
</dbReference>
<dbReference type="EMBL" id="BART01009450">
    <property type="protein sequence ID" value="GAG68616.1"/>
    <property type="molecule type" value="Genomic_DNA"/>
</dbReference>
<evidence type="ECO:0000313" key="2">
    <source>
        <dbReference type="EMBL" id="GAG68616.1"/>
    </source>
</evidence>
<reference evidence="2" key="1">
    <citation type="journal article" date="2014" name="Front. Microbiol.">
        <title>High frequency of phylogenetically diverse reductive dehalogenase-homologous genes in deep subseafloor sedimentary metagenomes.</title>
        <authorList>
            <person name="Kawai M."/>
            <person name="Futagami T."/>
            <person name="Toyoda A."/>
            <person name="Takaki Y."/>
            <person name="Nishi S."/>
            <person name="Hori S."/>
            <person name="Arai W."/>
            <person name="Tsubouchi T."/>
            <person name="Morono Y."/>
            <person name="Uchiyama I."/>
            <person name="Ito T."/>
            <person name="Fujiyama A."/>
            <person name="Inagaki F."/>
            <person name="Takami H."/>
        </authorList>
    </citation>
    <scope>NUCLEOTIDE SEQUENCE</scope>
    <source>
        <strain evidence="2">Expedition CK06-06</strain>
    </source>
</reference>
<dbReference type="Gene3D" id="3.90.950.20">
    <property type="entry name" value="CinA-like"/>
    <property type="match status" value="1"/>
</dbReference>
<evidence type="ECO:0000259" key="1">
    <source>
        <dbReference type="Pfam" id="PF02464"/>
    </source>
</evidence>
<dbReference type="InterPro" id="IPR036653">
    <property type="entry name" value="CinA-like_C"/>
</dbReference>
<sequence length="118" mass="12650">MAYSNEAKINALGVSPALLEKYGAVSSQVAEAMAQGIRKKALSNLGLAVTGIAGPAGGTPEKPVGLVYIALAWDKGSELKKNLFIGNRDKIKYQSSQKALDMVRRHLAKNKKKKRALQ</sequence>
<accession>X1B9G8</accession>
<dbReference type="NCBIfam" id="TIGR00199">
    <property type="entry name" value="PncC_domain"/>
    <property type="match status" value="1"/>
</dbReference>
<dbReference type="Pfam" id="PF02464">
    <property type="entry name" value="CinA"/>
    <property type="match status" value="1"/>
</dbReference>
<organism evidence="2">
    <name type="scientific">marine sediment metagenome</name>
    <dbReference type="NCBI Taxonomy" id="412755"/>
    <lineage>
        <taxon>unclassified sequences</taxon>
        <taxon>metagenomes</taxon>
        <taxon>ecological metagenomes</taxon>
    </lineage>
</organism>
<comment type="caution">
    <text evidence="2">The sequence shown here is derived from an EMBL/GenBank/DDBJ whole genome shotgun (WGS) entry which is preliminary data.</text>
</comment>
<proteinExistence type="predicted"/>